<dbReference type="STRING" id="1802517.A2892_01390"/>
<organism evidence="9 10">
    <name type="scientific">Candidatus Woesebacteria bacterium RIFCSPLOWO2_01_FULL_39_10b</name>
    <dbReference type="NCBI Taxonomy" id="1802517"/>
    <lineage>
        <taxon>Bacteria</taxon>
        <taxon>Candidatus Woeseibacteriota</taxon>
    </lineage>
</organism>
<dbReference type="Pfam" id="PF13632">
    <property type="entry name" value="Glyco_trans_2_3"/>
    <property type="match status" value="1"/>
</dbReference>
<dbReference type="Pfam" id="PF00534">
    <property type="entry name" value="Glycos_transf_1"/>
    <property type="match status" value="1"/>
</dbReference>
<dbReference type="Gene3D" id="3.90.550.10">
    <property type="entry name" value="Spore Coat Polysaccharide Biosynthesis Protein SpsA, Chain A"/>
    <property type="match status" value="2"/>
</dbReference>
<evidence type="ECO:0000259" key="6">
    <source>
        <dbReference type="Pfam" id="PF00535"/>
    </source>
</evidence>
<comment type="similarity">
    <text evidence="1">Belongs to the glycosyltransferase 2 family.</text>
</comment>
<evidence type="ECO:0000256" key="4">
    <source>
        <dbReference type="SAM" id="Phobius"/>
    </source>
</evidence>
<evidence type="ECO:0000259" key="7">
    <source>
        <dbReference type="Pfam" id="PF13439"/>
    </source>
</evidence>
<evidence type="ECO:0000256" key="3">
    <source>
        <dbReference type="ARBA" id="ARBA00022679"/>
    </source>
</evidence>
<name>A0A1F8B9H4_9BACT</name>
<feature type="transmembrane region" description="Helical" evidence="4">
    <location>
        <begin position="608"/>
        <end position="629"/>
    </location>
</feature>
<feature type="transmembrane region" description="Helical" evidence="4">
    <location>
        <begin position="916"/>
        <end position="937"/>
    </location>
</feature>
<dbReference type="Gene3D" id="3.40.50.2000">
    <property type="entry name" value="Glycogen Phosphorylase B"/>
    <property type="match status" value="2"/>
</dbReference>
<sequence length="1561" mass="177171">MQDLDIIIPVYNESGNIAELSQRIHSSLSKENIKYRTIFVDDHSSDNTIEEIKKASKEYPTELLLKQGKKGKAYSILEGSRVAKSEYIAMIDGDLQYPPEALPEMFKLISKYGMVVANRRKNDTQVLRKIGSKVNIFIFEKLLHGFKVDTQSGLKIFKKEIIEHLNEKDVSGWTIDMPLLKIALELGYNIGSIDINFDKRRNGKSNVNFLSTAREIAVSAIKLKLARKKVYPIKSQSENFPLGAGFAHKGVRFLTHSNLSYEKSALHTFYPWQKRTIFLTLAILSSGLIIDAKSTLIILIAILTFIYFLDFIFSLFVLLKSLHFPPEIKVEDSEIQKLDEKNLPIYTILCPLYKEEKILPSFINSIETLDWPKDKLDVLLLLEEDDKKTQETAYSLNLPTHFRIITVPHSLPKTKPKACNYGLHHAKGEYIVIYDAEDRPEPLQLKKAYLAFKRYNGKLFCLQGKLNYYNPKQNLLTRLFTAEYSLWFDVILPGLQSIEATIPLGGTSNHFRTEDLKKIHGWDPFNVTEDCDLGVRLFKAGYKTGILDSMTYEEANSRVNNWIRQRSRWIKGYLQTYLVHTRHPIHFLKKHGIQALVFQLVIGTRMTFMLINPFLWSATILYFIAYKFVGPAIDALYPVPIFYMAVVSLVFGNFMYLYNYMIGCAKRKNWSLIKYVFLAPIYWILASIAAVVASHQLIFKPHYWEKTHHGFHLAKEEEEKLKKAQKIIAERERKKRFISIRNWAGNGAFGAVALILSSILANFSNFIYNAYLGRNLNLVEFGIVGLLSNIFAISNIAVGAVARSVTYKTAYLLGKLDHPTKEFWTHNFKWAAVVSIFTTAIWILLLPFLISYFNIDSFLPLMLFTPILSVGLLGSINTGFLSGNLKFLQIGLIAVIETLVKLGSALILVELGLTDFVYAAIPVSILVSFILSSIFVLRIGGGQKNVVVESVKTFPKGFFVSSILTGISTVSFLSLDVVLAKHFLVPVEAGRYALLSLAGKMIYFLGSIFSQFIVPVISKREGANKDSSVTFYKILTATAFSSFIAWIGVGLLGEFSIPILLGERAKDITYLLPIYGMALAQLSVTTAIISYNQIKKRYIFPVVGLLFSFLEVWAITSRHSNVSEIAIVVSILSITQLFAVGSLHLVYGTLEIFARNLVDFFKIFSPISTNGQRSQSRLKILIFNWRDTKHVYAGGAETYVHEIAKRWVREGHSITLFCGNDGKSRRNEVVDSVRIVRRGGFYTVYLWAMLYYLIQFRGKFDLVIDCENGIPFFTPFYVKIPKILLIHHVHQNVFRQHLSFPLSSFAIFAELKLIPLFYKKTGIVTVSDSSKKDIVNLGWARKESVEVVNPGVNNPTFKEIKKTKYPSFVYLGRLKHYKNVDCAIGAFANIVKKYETAQFIIAGKGEEEEYLRVLVKKQGLETSVKLLGFVDERQKYKLLASSWASIQPSSFEGWGITVIEANIVGTPVIASKINGLIDSVVDGKTGLLVPIRDEKVLSKAMEGIITDRKFRKDLSKKAYEWAKLFSWDKTAREFMRVILRRLEPSAEVVFTQSTHVDYPIG</sequence>
<dbReference type="SUPFAM" id="SSF53756">
    <property type="entry name" value="UDP-Glycosyltransferase/glycogen phosphorylase"/>
    <property type="match status" value="1"/>
</dbReference>
<dbReference type="SUPFAM" id="SSF53448">
    <property type="entry name" value="Nucleotide-diphospho-sugar transferases"/>
    <property type="match status" value="2"/>
</dbReference>
<keyword evidence="4" id="KW-1133">Transmembrane helix</keyword>
<feature type="transmembrane region" description="Helical" evidence="4">
    <location>
        <begin position="1098"/>
        <end position="1115"/>
    </location>
</feature>
<evidence type="ECO:0000313" key="10">
    <source>
        <dbReference type="Proteomes" id="UP000176404"/>
    </source>
</evidence>
<evidence type="ECO:0000259" key="8">
    <source>
        <dbReference type="Pfam" id="PF13632"/>
    </source>
</evidence>
<keyword evidence="2" id="KW-0328">Glycosyltransferase</keyword>
<protein>
    <recommendedName>
        <fullName evidence="11">Glycosyltransferase 2-like domain-containing protein</fullName>
    </recommendedName>
</protein>
<dbReference type="InterPro" id="IPR001296">
    <property type="entry name" value="Glyco_trans_1"/>
</dbReference>
<proteinExistence type="inferred from homology"/>
<dbReference type="InterPro" id="IPR028098">
    <property type="entry name" value="Glyco_trans_4-like_N"/>
</dbReference>
<dbReference type="CDD" id="cd03801">
    <property type="entry name" value="GT4_PimA-like"/>
    <property type="match status" value="1"/>
</dbReference>
<feature type="transmembrane region" description="Helical" evidence="4">
    <location>
        <begin position="1068"/>
        <end position="1092"/>
    </location>
</feature>
<feature type="transmembrane region" description="Helical" evidence="4">
    <location>
        <begin position="1235"/>
        <end position="1254"/>
    </location>
</feature>
<dbReference type="PANTHER" id="PTHR43630">
    <property type="entry name" value="POLY-BETA-1,6-N-ACETYL-D-GLUCOSAMINE SYNTHASE"/>
    <property type="match status" value="1"/>
</dbReference>
<feature type="transmembrane region" description="Helical" evidence="4">
    <location>
        <begin position="830"/>
        <end position="849"/>
    </location>
</feature>
<keyword evidence="4" id="KW-0812">Transmembrane</keyword>
<dbReference type="EMBL" id="MGHD01000003">
    <property type="protein sequence ID" value="OGM60683.1"/>
    <property type="molecule type" value="Genomic_DNA"/>
</dbReference>
<reference evidence="9 10" key="1">
    <citation type="journal article" date="2016" name="Nat. Commun.">
        <title>Thousands of microbial genomes shed light on interconnected biogeochemical processes in an aquifer system.</title>
        <authorList>
            <person name="Anantharaman K."/>
            <person name="Brown C.T."/>
            <person name="Hug L.A."/>
            <person name="Sharon I."/>
            <person name="Castelle C.J."/>
            <person name="Probst A.J."/>
            <person name="Thomas B.C."/>
            <person name="Singh A."/>
            <person name="Wilkins M.J."/>
            <person name="Karaoz U."/>
            <person name="Brodie E.L."/>
            <person name="Williams K.H."/>
            <person name="Hubbard S.S."/>
            <person name="Banfield J.F."/>
        </authorList>
    </citation>
    <scope>NUCLEOTIDE SEQUENCE [LARGE SCALE GENOMIC DNA]</scope>
</reference>
<feature type="transmembrane region" description="Helical" evidence="4">
    <location>
        <begin position="992"/>
        <end position="1014"/>
    </location>
</feature>
<dbReference type="CDD" id="cd04179">
    <property type="entry name" value="DPM_DPG-synthase_like"/>
    <property type="match status" value="1"/>
</dbReference>
<dbReference type="Pfam" id="PF13439">
    <property type="entry name" value="Glyco_transf_4"/>
    <property type="match status" value="1"/>
</dbReference>
<evidence type="ECO:0000256" key="2">
    <source>
        <dbReference type="ARBA" id="ARBA00022676"/>
    </source>
</evidence>
<feature type="transmembrane region" description="Helical" evidence="4">
    <location>
        <begin position="296"/>
        <end position="319"/>
    </location>
</feature>
<feature type="transmembrane region" description="Helical" evidence="4">
    <location>
        <begin position="1127"/>
        <end position="1147"/>
    </location>
</feature>
<keyword evidence="4" id="KW-0472">Membrane</keyword>
<feature type="domain" description="Glycosyltransferase 2-like" evidence="8">
    <location>
        <begin position="430"/>
        <end position="624"/>
    </location>
</feature>
<gene>
    <name evidence="9" type="ORF">A2892_01390</name>
</gene>
<dbReference type="PANTHER" id="PTHR43630:SF1">
    <property type="entry name" value="POLY-BETA-1,6-N-ACETYL-D-GLUCOSAMINE SYNTHASE"/>
    <property type="match status" value="1"/>
</dbReference>
<evidence type="ECO:0000259" key="5">
    <source>
        <dbReference type="Pfam" id="PF00534"/>
    </source>
</evidence>
<dbReference type="InterPro" id="IPR029044">
    <property type="entry name" value="Nucleotide-diphossugar_trans"/>
</dbReference>
<dbReference type="Proteomes" id="UP000176404">
    <property type="component" value="Unassembled WGS sequence"/>
</dbReference>
<feature type="transmembrane region" description="Helical" evidence="4">
    <location>
        <begin position="957"/>
        <end position="980"/>
    </location>
</feature>
<feature type="transmembrane region" description="Helical" evidence="4">
    <location>
        <begin position="861"/>
        <end position="881"/>
    </location>
</feature>
<keyword evidence="3" id="KW-0808">Transferase</keyword>
<dbReference type="GO" id="GO:0016757">
    <property type="term" value="F:glycosyltransferase activity"/>
    <property type="evidence" value="ECO:0007669"/>
    <property type="project" value="UniProtKB-KW"/>
</dbReference>
<evidence type="ECO:0008006" key="11">
    <source>
        <dbReference type="Google" id="ProtNLM"/>
    </source>
</evidence>
<comment type="caution">
    <text evidence="9">The sequence shown here is derived from an EMBL/GenBank/DDBJ whole genome shotgun (WGS) entry which is preliminary data.</text>
</comment>
<feature type="transmembrane region" description="Helical" evidence="4">
    <location>
        <begin position="748"/>
        <end position="771"/>
    </location>
</feature>
<feature type="domain" description="Glycosyl transferase family 1" evidence="5">
    <location>
        <begin position="1358"/>
        <end position="1521"/>
    </location>
</feature>
<dbReference type="Pfam" id="PF00535">
    <property type="entry name" value="Glycos_transf_2"/>
    <property type="match status" value="1"/>
</dbReference>
<feature type="domain" description="Glycosyltransferase subfamily 4-like N-terminal" evidence="7">
    <location>
        <begin position="1194"/>
        <end position="1353"/>
    </location>
</feature>
<feature type="transmembrane region" description="Helical" evidence="4">
    <location>
        <begin position="1034"/>
        <end position="1061"/>
    </location>
</feature>
<evidence type="ECO:0000313" key="9">
    <source>
        <dbReference type="EMBL" id="OGM60683.1"/>
    </source>
</evidence>
<accession>A0A1F8B9H4</accession>
<feature type="transmembrane region" description="Helical" evidence="4">
    <location>
        <begin position="641"/>
        <end position="660"/>
    </location>
</feature>
<feature type="transmembrane region" description="Helical" evidence="4">
    <location>
        <begin position="672"/>
        <end position="693"/>
    </location>
</feature>
<feature type="transmembrane region" description="Helical" evidence="4">
    <location>
        <begin position="778"/>
        <end position="802"/>
    </location>
</feature>
<evidence type="ECO:0000256" key="1">
    <source>
        <dbReference type="ARBA" id="ARBA00006739"/>
    </source>
</evidence>
<feature type="domain" description="Glycosyltransferase 2-like" evidence="6">
    <location>
        <begin position="6"/>
        <end position="132"/>
    </location>
</feature>
<dbReference type="InterPro" id="IPR001173">
    <property type="entry name" value="Glyco_trans_2-like"/>
</dbReference>